<dbReference type="EMBL" id="CABVHW010000018">
    <property type="protein sequence ID" value="VVO24181.1"/>
    <property type="molecule type" value="Genomic_DNA"/>
</dbReference>
<dbReference type="CDD" id="cd00085">
    <property type="entry name" value="HNHc"/>
    <property type="match status" value="1"/>
</dbReference>
<protein>
    <recommendedName>
        <fullName evidence="4">Putative HNH nuclease YajD</fullName>
    </recommendedName>
</protein>
<evidence type="ECO:0000256" key="3">
    <source>
        <dbReference type="ARBA" id="ARBA00038412"/>
    </source>
</evidence>
<gene>
    <name evidence="6" type="ORF">PS710_04487</name>
</gene>
<evidence type="ECO:0000259" key="5">
    <source>
        <dbReference type="SMART" id="SM00507"/>
    </source>
</evidence>
<dbReference type="GO" id="GO:0005829">
    <property type="term" value="C:cytosol"/>
    <property type="evidence" value="ECO:0007669"/>
    <property type="project" value="TreeGrafter"/>
</dbReference>
<dbReference type="PANTHER" id="PTHR41286:SF1">
    <property type="entry name" value="HNH NUCLEASE YAJD-RELATED"/>
    <property type="match status" value="1"/>
</dbReference>
<keyword evidence="2" id="KW-0378">Hydrolase</keyword>
<comment type="similarity">
    <text evidence="3">Belongs to the HNH nuclease family.</text>
</comment>
<evidence type="ECO:0000313" key="6">
    <source>
        <dbReference type="EMBL" id="VVO24181.1"/>
    </source>
</evidence>
<organism evidence="6 7">
    <name type="scientific">Pseudomonas fluorescens</name>
    <dbReference type="NCBI Taxonomy" id="294"/>
    <lineage>
        <taxon>Bacteria</taxon>
        <taxon>Pseudomonadati</taxon>
        <taxon>Pseudomonadota</taxon>
        <taxon>Gammaproteobacteria</taxon>
        <taxon>Pseudomonadales</taxon>
        <taxon>Pseudomonadaceae</taxon>
        <taxon>Pseudomonas</taxon>
    </lineage>
</organism>
<evidence type="ECO:0000313" key="7">
    <source>
        <dbReference type="Proteomes" id="UP000381093"/>
    </source>
</evidence>
<evidence type="ECO:0000256" key="4">
    <source>
        <dbReference type="ARBA" id="ARBA00040194"/>
    </source>
</evidence>
<dbReference type="GO" id="GO:0004519">
    <property type="term" value="F:endonuclease activity"/>
    <property type="evidence" value="ECO:0007669"/>
    <property type="project" value="InterPro"/>
</dbReference>
<evidence type="ECO:0000256" key="1">
    <source>
        <dbReference type="ARBA" id="ARBA00022722"/>
    </source>
</evidence>
<evidence type="ECO:0000256" key="2">
    <source>
        <dbReference type="ARBA" id="ARBA00022801"/>
    </source>
</evidence>
<dbReference type="SMART" id="SM00507">
    <property type="entry name" value="HNHc"/>
    <property type="match status" value="1"/>
</dbReference>
<dbReference type="GO" id="GO:0008270">
    <property type="term" value="F:zinc ion binding"/>
    <property type="evidence" value="ECO:0007669"/>
    <property type="project" value="InterPro"/>
</dbReference>
<reference evidence="6 7" key="1">
    <citation type="submission" date="2019-09" db="EMBL/GenBank/DDBJ databases">
        <authorList>
            <person name="Chandra G."/>
            <person name="Truman W A."/>
        </authorList>
    </citation>
    <scope>NUCLEOTIDE SEQUENCE [LARGE SCALE GENOMIC DNA]</scope>
    <source>
        <strain evidence="6">PS710</strain>
    </source>
</reference>
<proteinExistence type="inferred from homology"/>
<dbReference type="GO" id="GO:0003676">
    <property type="term" value="F:nucleic acid binding"/>
    <property type="evidence" value="ECO:0007669"/>
    <property type="project" value="InterPro"/>
</dbReference>
<dbReference type="Pfam" id="PF01844">
    <property type="entry name" value="HNH"/>
    <property type="match status" value="1"/>
</dbReference>
<feature type="domain" description="HNH nuclease" evidence="5">
    <location>
        <begin position="43"/>
        <end position="99"/>
    </location>
</feature>
<accession>A0A5E7EB90</accession>
<dbReference type="AlphaFoldDB" id="A0A5E7EB90"/>
<keyword evidence="1" id="KW-0540">Nuclease</keyword>
<name>A0A5E7EB90_PSEFL</name>
<sequence length="112" mass="12842">MAKLSTLKCRISMQPGRLTAAPACSWRAGKTTSSQRGYNYEWQKARVVHLNDNPLCVYCQREGRVTAASVVDHSVPHRGDMDIFWDKSQWVSLCAHCHSSVKQQEEQRNHRQ</sequence>
<dbReference type="GO" id="GO:0016787">
    <property type="term" value="F:hydrolase activity"/>
    <property type="evidence" value="ECO:0007669"/>
    <property type="project" value="UniProtKB-KW"/>
</dbReference>
<dbReference type="RefSeq" id="WP_150766433.1">
    <property type="nucleotide sequence ID" value="NZ_CABVHW010000018.1"/>
</dbReference>
<dbReference type="InterPro" id="IPR003615">
    <property type="entry name" value="HNH_nuc"/>
</dbReference>
<dbReference type="Proteomes" id="UP000381093">
    <property type="component" value="Unassembled WGS sequence"/>
</dbReference>
<dbReference type="InterPro" id="IPR002711">
    <property type="entry name" value="HNH"/>
</dbReference>
<dbReference type="Gene3D" id="1.10.30.50">
    <property type="match status" value="1"/>
</dbReference>
<dbReference type="PANTHER" id="PTHR41286">
    <property type="entry name" value="HNH NUCLEASE YAJD-RELATED"/>
    <property type="match status" value="1"/>
</dbReference>